<evidence type="ECO:0000259" key="8">
    <source>
        <dbReference type="PROSITE" id="PS50850"/>
    </source>
</evidence>
<dbReference type="InterPro" id="IPR020846">
    <property type="entry name" value="MFS_dom"/>
</dbReference>
<dbReference type="GeneID" id="36625871"/>
<comment type="subcellular location">
    <subcellularLocation>
        <location evidence="1">Membrane</location>
        <topology evidence="1">Multi-pass membrane protein</topology>
    </subcellularLocation>
</comment>
<dbReference type="PANTHER" id="PTHR43791:SF103">
    <property type="entry name" value="MAJOR FACILITATOR SUPERFAMILY (MFS) PROFILE DOMAIN-CONTAINING PROTEIN-RELATED"/>
    <property type="match status" value="1"/>
</dbReference>
<evidence type="ECO:0000256" key="6">
    <source>
        <dbReference type="ARBA" id="ARBA00037968"/>
    </source>
</evidence>
<keyword evidence="3 7" id="KW-0812">Transmembrane</keyword>
<feature type="transmembrane region" description="Helical" evidence="7">
    <location>
        <begin position="171"/>
        <end position="193"/>
    </location>
</feature>
<sequence length="499" mass="54927">MEDKESLSNSNGAKDGTHIHVSDVLRVEPTPEQEARVVRKIDLYILPLMGICYMLQLMDKSTLSYATQLGILKDLKLQGSQYSWTSSIFYFGYLFWSFPSSYLAVRAPLAKYVASTVVLWGIVLMCHAATKDYAGLMTVRFFLGVTEAAVGPGFSLIVGLFYKREEQPARMLIWFTGNAVANILSGIIAHGVGEITTSKIATWKLLFLILGGVTTFWGIVLVFLLPSSPSEAKFLTPDERALCLQRTIANKTGILEKSEFKIPQMVAGLLDPQAWLLFLAMFTVSVANGGLSAFGSILVAAFGFSPLTAVLMQMPSGGIQLGAMILSSILAAYTKIPRTIIMVFMTIVSLVGIVMVYALPSEQKWSRLGGSWITTTYVATTPLQLSLITSNVGGFTKRSTVSGMLFVAYCVGNIAGPQFYSTDQAPRYSKGIRATLAGYGLATFFTFALFLYYIFENKRRDMKYGLPANVSESMSESEEQELEVSNKTDRELTDFRYIL</sequence>
<dbReference type="SUPFAM" id="SSF103473">
    <property type="entry name" value="MFS general substrate transporter"/>
    <property type="match status" value="1"/>
</dbReference>
<dbReference type="EMBL" id="KZ679680">
    <property type="protein sequence ID" value="PTB54708.1"/>
    <property type="molecule type" value="Genomic_DNA"/>
</dbReference>
<feature type="domain" description="Major facilitator superfamily (MFS) profile" evidence="8">
    <location>
        <begin position="45"/>
        <end position="460"/>
    </location>
</feature>
<name>A0A2T4ACQ0_TRIHA</name>
<proteinExistence type="inferred from homology"/>
<evidence type="ECO:0000256" key="7">
    <source>
        <dbReference type="SAM" id="Phobius"/>
    </source>
</evidence>
<keyword evidence="5 7" id="KW-0472">Membrane</keyword>
<feature type="transmembrane region" description="Helical" evidence="7">
    <location>
        <begin position="112"/>
        <end position="130"/>
    </location>
</feature>
<evidence type="ECO:0000313" key="10">
    <source>
        <dbReference type="Proteomes" id="UP000241690"/>
    </source>
</evidence>
<organism evidence="9 10">
    <name type="scientific">Trichoderma harzianum CBS 226.95</name>
    <dbReference type="NCBI Taxonomy" id="983964"/>
    <lineage>
        <taxon>Eukaryota</taxon>
        <taxon>Fungi</taxon>
        <taxon>Dikarya</taxon>
        <taxon>Ascomycota</taxon>
        <taxon>Pezizomycotina</taxon>
        <taxon>Sordariomycetes</taxon>
        <taxon>Hypocreomycetidae</taxon>
        <taxon>Hypocreales</taxon>
        <taxon>Hypocreaceae</taxon>
        <taxon>Trichoderma</taxon>
    </lineage>
</organism>
<feature type="transmembrane region" description="Helical" evidence="7">
    <location>
        <begin position="87"/>
        <end position="105"/>
    </location>
</feature>
<evidence type="ECO:0000256" key="2">
    <source>
        <dbReference type="ARBA" id="ARBA00022448"/>
    </source>
</evidence>
<dbReference type="Gene3D" id="1.20.1250.20">
    <property type="entry name" value="MFS general substrate transporter like domains"/>
    <property type="match status" value="1"/>
</dbReference>
<dbReference type="RefSeq" id="XP_024774385.1">
    <property type="nucleotide sequence ID" value="XM_024917302.1"/>
</dbReference>
<feature type="transmembrane region" description="Helical" evidence="7">
    <location>
        <begin position="401"/>
        <end position="420"/>
    </location>
</feature>
<comment type="similarity">
    <text evidence="6">Belongs to the major facilitator superfamily. Allantoate permease family.</text>
</comment>
<dbReference type="AlphaFoldDB" id="A0A2T4ACQ0"/>
<gene>
    <name evidence="9" type="ORF">M431DRAFT_494933</name>
</gene>
<keyword evidence="4 7" id="KW-1133">Transmembrane helix</keyword>
<dbReference type="GO" id="GO:0022857">
    <property type="term" value="F:transmembrane transporter activity"/>
    <property type="evidence" value="ECO:0007669"/>
    <property type="project" value="InterPro"/>
</dbReference>
<feature type="transmembrane region" description="Helical" evidence="7">
    <location>
        <begin position="432"/>
        <end position="455"/>
    </location>
</feature>
<dbReference type="FunFam" id="1.20.1250.20:FF:000064">
    <property type="entry name" value="MFS allantoate transporter"/>
    <property type="match status" value="1"/>
</dbReference>
<dbReference type="Proteomes" id="UP000241690">
    <property type="component" value="Unassembled WGS sequence"/>
</dbReference>
<protein>
    <recommendedName>
        <fullName evidence="8">Major facilitator superfamily (MFS) profile domain-containing protein</fullName>
    </recommendedName>
</protein>
<evidence type="ECO:0000313" key="9">
    <source>
        <dbReference type="EMBL" id="PTB54708.1"/>
    </source>
</evidence>
<evidence type="ECO:0000256" key="1">
    <source>
        <dbReference type="ARBA" id="ARBA00004141"/>
    </source>
</evidence>
<accession>A0A2T4ACQ0</accession>
<feature type="transmembrane region" description="Helical" evidence="7">
    <location>
        <begin position="340"/>
        <end position="359"/>
    </location>
</feature>
<keyword evidence="2" id="KW-0813">Transport</keyword>
<evidence type="ECO:0000256" key="4">
    <source>
        <dbReference type="ARBA" id="ARBA00022989"/>
    </source>
</evidence>
<feature type="transmembrane region" description="Helical" evidence="7">
    <location>
        <begin position="371"/>
        <end position="389"/>
    </location>
</feature>
<keyword evidence="10" id="KW-1185">Reference proteome</keyword>
<feature type="transmembrane region" description="Helical" evidence="7">
    <location>
        <begin position="310"/>
        <end position="333"/>
    </location>
</feature>
<dbReference type="Pfam" id="PF07690">
    <property type="entry name" value="MFS_1"/>
    <property type="match status" value="1"/>
</dbReference>
<dbReference type="PROSITE" id="PS50850">
    <property type="entry name" value="MFS"/>
    <property type="match status" value="1"/>
</dbReference>
<dbReference type="InterPro" id="IPR036259">
    <property type="entry name" value="MFS_trans_sf"/>
</dbReference>
<evidence type="ECO:0000256" key="5">
    <source>
        <dbReference type="ARBA" id="ARBA00023136"/>
    </source>
</evidence>
<reference evidence="9 10" key="1">
    <citation type="submission" date="2016-07" db="EMBL/GenBank/DDBJ databases">
        <title>Multiple horizontal gene transfer events from other fungi enriched the ability of initially mycotrophic Trichoderma (Ascomycota) to feed on dead plant biomass.</title>
        <authorList>
            <consortium name="DOE Joint Genome Institute"/>
            <person name="Aerts A."/>
            <person name="Atanasova L."/>
            <person name="Chenthamara K."/>
            <person name="Zhang J."/>
            <person name="Grujic M."/>
            <person name="Henrissat B."/>
            <person name="Kuo A."/>
            <person name="Salamov A."/>
            <person name="Lipzen A."/>
            <person name="Labutti K."/>
            <person name="Barry K."/>
            <person name="Miao Y."/>
            <person name="Rahimi M.J."/>
            <person name="Shen Q."/>
            <person name="Grigoriev I.V."/>
            <person name="Kubicek C.P."/>
            <person name="Druzhinina I.S."/>
        </authorList>
    </citation>
    <scope>NUCLEOTIDE SEQUENCE [LARGE SCALE GENOMIC DNA]</scope>
    <source>
        <strain evidence="9 10">CBS 226.95</strain>
    </source>
</reference>
<dbReference type="GO" id="GO:0016020">
    <property type="term" value="C:membrane"/>
    <property type="evidence" value="ECO:0007669"/>
    <property type="project" value="UniProtKB-SubCell"/>
</dbReference>
<dbReference type="PANTHER" id="PTHR43791">
    <property type="entry name" value="PERMEASE-RELATED"/>
    <property type="match status" value="1"/>
</dbReference>
<feature type="transmembrane region" description="Helical" evidence="7">
    <location>
        <begin position="205"/>
        <end position="225"/>
    </location>
</feature>
<dbReference type="InterPro" id="IPR011701">
    <property type="entry name" value="MFS"/>
</dbReference>
<evidence type="ECO:0000256" key="3">
    <source>
        <dbReference type="ARBA" id="ARBA00022692"/>
    </source>
</evidence>
<feature type="transmembrane region" description="Helical" evidence="7">
    <location>
        <begin position="274"/>
        <end position="304"/>
    </location>
</feature>
<feature type="transmembrane region" description="Helical" evidence="7">
    <location>
        <begin position="142"/>
        <end position="162"/>
    </location>
</feature>